<comment type="caution">
    <text evidence="6">The sequence shown here is derived from an EMBL/GenBank/DDBJ whole genome shotgun (WGS) entry which is preliminary data.</text>
</comment>
<dbReference type="SUPFAM" id="SSF74650">
    <property type="entry name" value="Galactose mutarotase-like"/>
    <property type="match status" value="1"/>
</dbReference>
<dbReference type="InterPro" id="IPR000719">
    <property type="entry name" value="Prot_kinase_dom"/>
</dbReference>
<dbReference type="InterPro" id="IPR011009">
    <property type="entry name" value="Kinase-like_dom_sf"/>
</dbReference>
<evidence type="ECO:0000256" key="3">
    <source>
        <dbReference type="ARBA" id="ARBA00023277"/>
    </source>
</evidence>
<dbReference type="PROSITE" id="PS00108">
    <property type="entry name" value="PROTEIN_KINASE_ST"/>
    <property type="match status" value="1"/>
</dbReference>
<evidence type="ECO:0000313" key="6">
    <source>
        <dbReference type="EMBL" id="PRP86087.1"/>
    </source>
</evidence>
<evidence type="ECO:0000259" key="5">
    <source>
        <dbReference type="PROSITE" id="PS50011"/>
    </source>
</evidence>
<dbReference type="Gene3D" id="1.10.510.10">
    <property type="entry name" value="Transferase(Phosphotransferase) domain 1"/>
    <property type="match status" value="1"/>
</dbReference>
<dbReference type="STRING" id="1890364.A0A2P6NQ50"/>
<dbReference type="GO" id="GO:0004672">
    <property type="term" value="F:protein kinase activity"/>
    <property type="evidence" value="ECO:0007669"/>
    <property type="project" value="InterPro"/>
</dbReference>
<comment type="similarity">
    <text evidence="1">Belongs to the aldose epimerase family.</text>
</comment>
<keyword evidence="4" id="KW-0732">Signal</keyword>
<evidence type="ECO:0000256" key="2">
    <source>
        <dbReference type="ARBA" id="ARBA00023235"/>
    </source>
</evidence>
<organism evidence="6 7">
    <name type="scientific">Planoprotostelium fungivorum</name>
    <dbReference type="NCBI Taxonomy" id="1890364"/>
    <lineage>
        <taxon>Eukaryota</taxon>
        <taxon>Amoebozoa</taxon>
        <taxon>Evosea</taxon>
        <taxon>Variosea</taxon>
        <taxon>Cavosteliida</taxon>
        <taxon>Cavosteliaceae</taxon>
        <taxon>Planoprotostelium</taxon>
    </lineage>
</organism>
<accession>A0A2P6NQ50</accession>
<feature type="domain" description="Protein kinase" evidence="5">
    <location>
        <begin position="375"/>
        <end position="620"/>
    </location>
</feature>
<keyword evidence="7" id="KW-1185">Reference proteome</keyword>
<reference evidence="6 7" key="1">
    <citation type="journal article" date="2018" name="Genome Biol. Evol.">
        <title>Multiple Roots of Fruiting Body Formation in Amoebozoa.</title>
        <authorList>
            <person name="Hillmann F."/>
            <person name="Forbes G."/>
            <person name="Novohradska S."/>
            <person name="Ferling I."/>
            <person name="Riege K."/>
            <person name="Groth M."/>
            <person name="Westermann M."/>
            <person name="Marz M."/>
            <person name="Spaller T."/>
            <person name="Winckler T."/>
            <person name="Schaap P."/>
            <person name="Glockner G."/>
        </authorList>
    </citation>
    <scope>NUCLEOTIDE SEQUENCE [LARGE SCALE GENOMIC DNA]</scope>
    <source>
        <strain evidence="6 7">Jena</strain>
    </source>
</reference>
<dbReference type="SMART" id="SM00220">
    <property type="entry name" value="S_TKc"/>
    <property type="match status" value="1"/>
</dbReference>
<dbReference type="Proteomes" id="UP000241769">
    <property type="component" value="Unassembled WGS sequence"/>
</dbReference>
<dbReference type="InterPro" id="IPR014718">
    <property type="entry name" value="GH-type_carb-bd"/>
</dbReference>
<dbReference type="GO" id="GO:0005524">
    <property type="term" value="F:ATP binding"/>
    <property type="evidence" value="ECO:0007669"/>
    <property type="project" value="InterPro"/>
</dbReference>
<dbReference type="OrthoDB" id="63267at2759"/>
<dbReference type="InterPro" id="IPR008271">
    <property type="entry name" value="Ser/Thr_kinase_AS"/>
</dbReference>
<evidence type="ECO:0000256" key="4">
    <source>
        <dbReference type="SAM" id="SignalP"/>
    </source>
</evidence>
<dbReference type="AlphaFoldDB" id="A0A2P6NQ50"/>
<feature type="signal peptide" evidence="4">
    <location>
        <begin position="1"/>
        <end position="21"/>
    </location>
</feature>
<dbReference type="PROSITE" id="PS50011">
    <property type="entry name" value="PROTEIN_KINASE_DOM"/>
    <property type="match status" value="1"/>
</dbReference>
<sequence length="638" mass="71745">MLTGRGATTGLLLILISLVVCRPTKHTIQAEGIKAQFVNFGASITNLWVPDRDGRMTDVVLGFDQASTYSTNHWKPRYGPVVGRYANRIRNGTFTIDNTTYHVPCNENNGKDTLHGGTIGYDAREFHVVKKTRSSITFSLNDPDDYMGFPGKVLTLVTYTVEDGGIWTINMTSYASEKTPIMLSSHTYWNLDAFMNPETNLIVNHTLHLPRSSRRIGVDDILVPTGDIIYNNDTVNNFTSPQQIGAGLYNAVGECGTNCTGYDTAYIIDEGDGPVASLWSDFSGIRVSIETNQNAFQVYSCNGMNGSIPLKSTQRSSLNRKTVPKYGCLVMEVEGWIDGINHPEWPIESQIYGPGRDYHLTATHRFTTEEVTTVQYLLSLIFSGGFGCVYRAKSDDRDVIIKTVRKTRYSQAMVDREYSLGVKLDHPHVVKTRSRFESKEEHCLVMDLVEGENLFQYLVQNGFCGVEESRAKKMFRGLSKGLEHCHSRGIAHMDIKPENIMVSRGSHLTLIDFGLAVESTPRCDQYLGSPDYVAPEVWRGFPFDPCASDVWSLGVVLFIALTGGLPFDPNSVKFMRATPELNWTQDAEISDDVRELVEWMLEVRPLARPTMKEVLSHKWFRTTRQCLFGCFSRWMSRP</sequence>
<proteinExistence type="inferred from homology"/>
<dbReference type="GO" id="GO:0030246">
    <property type="term" value="F:carbohydrate binding"/>
    <property type="evidence" value="ECO:0007669"/>
    <property type="project" value="InterPro"/>
</dbReference>
<dbReference type="EMBL" id="MDYQ01000035">
    <property type="protein sequence ID" value="PRP86087.1"/>
    <property type="molecule type" value="Genomic_DNA"/>
</dbReference>
<dbReference type="Pfam" id="PF00069">
    <property type="entry name" value="Pkinase"/>
    <property type="match status" value="1"/>
</dbReference>
<dbReference type="InterPro" id="IPR011013">
    <property type="entry name" value="Gal_mutarotase_sf_dom"/>
</dbReference>
<evidence type="ECO:0000313" key="7">
    <source>
        <dbReference type="Proteomes" id="UP000241769"/>
    </source>
</evidence>
<keyword evidence="2" id="KW-0413">Isomerase</keyword>
<evidence type="ECO:0000256" key="1">
    <source>
        <dbReference type="ARBA" id="ARBA00006206"/>
    </source>
</evidence>
<dbReference type="InterPro" id="IPR047215">
    <property type="entry name" value="Galactose_mutarotase-like"/>
</dbReference>
<protein>
    <submittedName>
        <fullName evidence="6">Aldose 1-epimerase</fullName>
    </submittedName>
</protein>
<name>A0A2P6NQ50_9EUKA</name>
<dbReference type="CDD" id="cd09019">
    <property type="entry name" value="galactose_mutarotase_like"/>
    <property type="match status" value="1"/>
</dbReference>
<dbReference type="GO" id="GO:0004034">
    <property type="term" value="F:aldose 1-epimerase activity"/>
    <property type="evidence" value="ECO:0007669"/>
    <property type="project" value="TreeGrafter"/>
</dbReference>
<dbReference type="Gene3D" id="2.70.98.10">
    <property type="match status" value="1"/>
</dbReference>
<dbReference type="InParanoid" id="A0A2P6NQ50"/>
<feature type="chain" id="PRO_5015154551" evidence="4">
    <location>
        <begin position="22"/>
        <end position="638"/>
    </location>
</feature>
<dbReference type="InterPro" id="IPR008183">
    <property type="entry name" value="Aldose_1/G6P_1-epimerase"/>
</dbReference>
<dbReference type="PANTHER" id="PTHR10091:SF6">
    <property type="entry name" value="1-EPIMERASE, PUTATIVE (AFU_ORTHOLOGUE AFUA_3G13240)-RELATED"/>
    <property type="match status" value="1"/>
</dbReference>
<dbReference type="SUPFAM" id="SSF56112">
    <property type="entry name" value="Protein kinase-like (PK-like)"/>
    <property type="match status" value="1"/>
</dbReference>
<dbReference type="GO" id="GO:0006006">
    <property type="term" value="P:glucose metabolic process"/>
    <property type="evidence" value="ECO:0007669"/>
    <property type="project" value="TreeGrafter"/>
</dbReference>
<dbReference type="GO" id="GO:0033499">
    <property type="term" value="P:galactose catabolic process via UDP-galactose, Leloir pathway"/>
    <property type="evidence" value="ECO:0007669"/>
    <property type="project" value="TreeGrafter"/>
</dbReference>
<dbReference type="PANTHER" id="PTHR10091">
    <property type="entry name" value="ALDOSE-1-EPIMERASE"/>
    <property type="match status" value="1"/>
</dbReference>
<keyword evidence="3" id="KW-0119">Carbohydrate metabolism</keyword>
<gene>
    <name evidence="6" type="ORF">PROFUN_03074</name>
</gene>
<dbReference type="Pfam" id="PF01263">
    <property type="entry name" value="Aldose_epim"/>
    <property type="match status" value="1"/>
</dbReference>
<dbReference type="FunFam" id="2.70.98.10:FF:000014">
    <property type="entry name" value="Aldose 1-epimerase, putative"/>
    <property type="match status" value="1"/>
</dbReference>